<keyword evidence="3" id="KW-0378">Hydrolase</keyword>
<dbReference type="GO" id="GO:0010945">
    <property type="term" value="F:coenzyme A diphosphatase activity"/>
    <property type="evidence" value="ECO:0007669"/>
    <property type="project" value="InterPro"/>
</dbReference>
<feature type="transmembrane region" description="Helical" evidence="8">
    <location>
        <begin position="103"/>
        <end position="125"/>
    </location>
</feature>
<keyword evidence="4" id="KW-0256">Endoplasmic reticulum</keyword>
<evidence type="ECO:0000256" key="8">
    <source>
        <dbReference type="SAM" id="Phobius"/>
    </source>
</evidence>
<dbReference type="InterPro" id="IPR046401">
    <property type="entry name" value="FITM1/2"/>
</dbReference>
<keyword evidence="2 8" id="KW-0812">Transmembrane</keyword>
<proteinExistence type="inferred from homology"/>
<protein>
    <submittedName>
        <fullName evidence="9">EOG090X07YX</fullName>
    </submittedName>
</protein>
<sequence>MGKKATRFTSAANQLNFRPAVEARRGETKGNKPLPEPLPIGQVLLLMVVHLCRKVLFVDPSIKVGIYIIAVFVGSILGDVIPFPGTYFSRKDNLFNVYFVKLSWGWTMSLVGAFVYLTSSVYCIGEAVKIRKHMLRLLVATSFWFFWTKSFIYVEETYGYCSKAITRAGSRQCLAKGFTWHSFSLSGHAFILIYCSLIIMEEAKALVGWEAIIDHLRNEEHNRSSVESGPITPLDSLSSEQLLLVREKFEKFTPYIRVIFIGMTALALVWDVMLVATIIYFHSTPEKFVASVIAVAIWFFTYRFVYQRKLLGIPLPGEGNIRYMNPNQPLASLQLRRSSLLHSYTPKNESKVPTFMGMPLNPMRNVAVSESGPTAEDRFLRREL</sequence>
<dbReference type="GO" id="GO:0019915">
    <property type="term" value="P:lipid storage"/>
    <property type="evidence" value="ECO:0007669"/>
    <property type="project" value="InterPro"/>
</dbReference>
<dbReference type="AlphaFoldDB" id="A0A9N6ZGK3"/>
<reference evidence="9" key="1">
    <citation type="submission" date="2021-04" db="EMBL/GenBank/DDBJ databases">
        <authorList>
            <person name="Cornetti L."/>
        </authorList>
    </citation>
    <scope>NUCLEOTIDE SEQUENCE</scope>
</reference>
<feature type="transmembrane region" description="Helical" evidence="8">
    <location>
        <begin position="258"/>
        <end position="282"/>
    </location>
</feature>
<keyword evidence="7 8" id="KW-0472">Membrane</keyword>
<evidence type="ECO:0000256" key="1">
    <source>
        <dbReference type="ARBA" id="ARBA00004477"/>
    </source>
</evidence>
<evidence type="ECO:0000256" key="7">
    <source>
        <dbReference type="ARBA" id="ARBA00023136"/>
    </source>
</evidence>
<keyword evidence="6" id="KW-0443">Lipid metabolism</keyword>
<dbReference type="GO" id="GO:0008654">
    <property type="term" value="P:phospholipid biosynthetic process"/>
    <property type="evidence" value="ECO:0007669"/>
    <property type="project" value="TreeGrafter"/>
</dbReference>
<organism evidence="9">
    <name type="scientific">Evadne anonyx</name>
    <dbReference type="NCBI Taxonomy" id="141404"/>
    <lineage>
        <taxon>Eukaryota</taxon>
        <taxon>Metazoa</taxon>
        <taxon>Ecdysozoa</taxon>
        <taxon>Arthropoda</taxon>
        <taxon>Crustacea</taxon>
        <taxon>Branchiopoda</taxon>
        <taxon>Diplostraca</taxon>
        <taxon>Cladocera</taxon>
        <taxon>Onychopoda</taxon>
        <taxon>Podonidae</taxon>
        <taxon>Evadne</taxon>
    </lineage>
</organism>
<feature type="transmembrane region" description="Helical" evidence="8">
    <location>
        <begin position="288"/>
        <end position="306"/>
    </location>
</feature>
<feature type="transmembrane region" description="Helical" evidence="8">
    <location>
        <begin position="64"/>
        <end position="83"/>
    </location>
</feature>
<dbReference type="InterPro" id="IPR019388">
    <property type="entry name" value="FIT"/>
</dbReference>
<dbReference type="PANTHER" id="PTHR23129:SF0">
    <property type="entry name" value="ACYL-COENZYME A DIPHOSPHATASE FITM2"/>
    <property type="match status" value="1"/>
</dbReference>
<name>A0A9N6ZGK3_9CRUS</name>
<evidence type="ECO:0000256" key="2">
    <source>
        <dbReference type="ARBA" id="ARBA00022692"/>
    </source>
</evidence>
<dbReference type="Pfam" id="PF10261">
    <property type="entry name" value="FIT"/>
    <property type="match status" value="2"/>
</dbReference>
<feature type="transmembrane region" description="Helical" evidence="8">
    <location>
        <begin position="178"/>
        <end position="199"/>
    </location>
</feature>
<comment type="subcellular location">
    <subcellularLocation>
        <location evidence="1">Endoplasmic reticulum membrane</location>
        <topology evidence="1">Multi-pass membrane protein</topology>
    </subcellularLocation>
</comment>
<evidence type="ECO:0000256" key="3">
    <source>
        <dbReference type="ARBA" id="ARBA00022801"/>
    </source>
</evidence>
<gene>
    <name evidence="9" type="primary">EOG090X07YX</name>
</gene>
<dbReference type="GO" id="GO:0005789">
    <property type="term" value="C:endoplasmic reticulum membrane"/>
    <property type="evidence" value="ECO:0007669"/>
    <property type="project" value="UniProtKB-SubCell"/>
</dbReference>
<dbReference type="GO" id="GO:0034389">
    <property type="term" value="P:lipid droplet organization"/>
    <property type="evidence" value="ECO:0007669"/>
    <property type="project" value="InterPro"/>
</dbReference>
<dbReference type="PANTHER" id="PTHR23129">
    <property type="entry name" value="ACYL-COENZYME A DIPHOSPHATASE FITM2"/>
    <property type="match status" value="1"/>
</dbReference>
<keyword evidence="5 8" id="KW-1133">Transmembrane helix</keyword>
<dbReference type="EMBL" id="OC985935">
    <property type="protein sequence ID" value="CAG4642590.1"/>
    <property type="molecule type" value="Genomic_DNA"/>
</dbReference>
<dbReference type="HAMAP" id="MF_03230">
    <property type="entry name" value="FITM2"/>
    <property type="match status" value="1"/>
</dbReference>
<evidence type="ECO:0000256" key="5">
    <source>
        <dbReference type="ARBA" id="ARBA00022989"/>
    </source>
</evidence>
<evidence type="ECO:0000256" key="4">
    <source>
        <dbReference type="ARBA" id="ARBA00022824"/>
    </source>
</evidence>
<evidence type="ECO:0000256" key="6">
    <source>
        <dbReference type="ARBA" id="ARBA00023098"/>
    </source>
</evidence>
<evidence type="ECO:0000313" key="9">
    <source>
        <dbReference type="EMBL" id="CAG4642590.1"/>
    </source>
</evidence>
<accession>A0A9N6ZGK3</accession>